<dbReference type="FunCoup" id="F6ZBP4">
    <property type="interactions" value="2344"/>
</dbReference>
<evidence type="ECO:0000256" key="4">
    <source>
        <dbReference type="ARBA" id="ARBA00004435"/>
    </source>
</evidence>
<dbReference type="PaxDb" id="9796-ENSECAP00000019829"/>
<keyword evidence="10 18" id="KW-0175">Coiled coil</keyword>
<dbReference type="PROSITE" id="PS50004">
    <property type="entry name" value="C2"/>
    <property type="match status" value="2"/>
</dbReference>
<dbReference type="InParanoid" id="F6ZBP4"/>
<dbReference type="HOGENOM" id="CLU_002108_0_0_1"/>
<keyword evidence="6" id="KW-0796">Tight junction</keyword>
<dbReference type="Gene3D" id="2.60.40.150">
    <property type="entry name" value="C2 domain"/>
    <property type="match status" value="3"/>
</dbReference>
<feature type="region of interest" description="Disordered" evidence="19">
    <location>
        <begin position="1010"/>
        <end position="1067"/>
    </location>
</feature>
<dbReference type="PANTHER" id="PTHR14240:SF4">
    <property type="entry name" value="PROTEIN FANTOM"/>
    <property type="match status" value="1"/>
</dbReference>
<dbReference type="GO" id="GO:0005930">
    <property type="term" value="C:axoneme"/>
    <property type="evidence" value="ECO:0007669"/>
    <property type="project" value="UniProtKB-SubCell"/>
</dbReference>
<evidence type="ECO:0000256" key="18">
    <source>
        <dbReference type="SAM" id="Coils"/>
    </source>
</evidence>
<reference evidence="21" key="3">
    <citation type="submission" date="2025-09" db="UniProtKB">
        <authorList>
            <consortium name="Ensembl"/>
        </authorList>
    </citation>
    <scope>IDENTIFICATION</scope>
    <source>
        <strain evidence="21">Thoroughbred</strain>
    </source>
</reference>
<sequence>MSGPADETAGDLPVKDTGLNLCGMGGLQETSTTRTVKSRQAVSRITREELEDRFLRLHDENILLKQHARKQEDKIKRMATKLIRLVNDKKRYEQVGGGPKRLGRDVEMEEMIEQLQEKIHELERQNEVLKNRLISAKQQLQIQSYRQTPYNYVQSRVNTGRRKANENVDLQECPRKGIRFQDVAVAETLQPMLTKYGNTLLEEARGEIRNLENVIQSQRGQIEELEHLAEILKTQLRRKENEIELSLLQLREQQATDQRSNIRDNVEMIKLHKQLVEKSNALSVMEGKFVQLQEKQRTLRISHDALMANGDELNMQLKEQRLKCCSLEKQLHSMTFSERRIEELQDRINDLEKERELLKENYDKLYNSAFSAAQEEQWKLKEQQLRVQIAQLETALKSDLTDKTEILDRLKTERDQNEKLIQENRELRLQYLEQKQQLDELKNRMKFYNQESDINADELSEALLLVKAQKSQKNGDLSFLEKVDNTINKDLECSMRELQATHAETVQELEKTRNMLIMQHKINKDYQMEVEAVTQKMENLQQDYELKVEQYVHLLDVRAARIQKLEAQLKDIAYGTKQYKFKPEIMPDDSVDEFDETVHLERGENLFEIHINKVTFSSEVLQASGDKEPVTFCTYAFYDFELQTTPIVQGLHPEYNFTSQYLVHVNDLFLHYIQKNTITLEVHQAYSTDYETIAACQLRFHEILEKSGRIFCTANLVGTKGDIPNFGTVEYWFRLRVPMDQAIRLYRERAKALGYITSNFKGPGQTQGLSQQAPKTAQLSSTDSTDGNLNELHVTIRCCNHLQARARHLQPHPYVVYKFFDFADHDTAIIPSSNDPQFDDHMCFPVPMNMDLDRYLKSESLSFYVFDDSDTQENIYIGKVNVPLISLAHDRCISGIFELTDHKKHPAGTIHVILKWKFAYLPPSGSITTEDLGNFILKAESEAVQRLPPASSVSTLIVETSSPPEDMKEVSPEVEHTPEIEINMPAVSHIPEVSQESSIDKVKENIEKVQQGKDDDVSLLSEGQLAERSLPSSEDETEITEELEPEDEEDRSASDSDECIIPGPVSRSIKQPSEKIQIEIIALSLNDSRVTEDDTIQRLFVECRFYSLPAEETPVSLPKPKRGQWVYYNYSNVICVDKENNQAKRDILKAVLLKQEMPNRSIRFTVVSDPPEDEQDLECEDIGIAHVDLADMFQEGRDIIEQNIDVFDARADGGGIGKLKVTVEALRALRSVYEQYRDDLEA</sequence>
<evidence type="ECO:0000256" key="3">
    <source>
        <dbReference type="ARBA" id="ARBA00004430"/>
    </source>
</evidence>
<keyword evidence="7" id="KW-0963">Cytoplasm</keyword>
<feature type="coiled-coil region" evidence="18">
    <location>
        <begin position="201"/>
        <end position="256"/>
    </location>
</feature>
<dbReference type="Pfam" id="PF18111">
    <property type="entry name" value="RPGR1_C"/>
    <property type="match status" value="1"/>
</dbReference>
<organism evidence="21 22">
    <name type="scientific">Equus caballus</name>
    <name type="common">Horse</name>
    <dbReference type="NCBI Taxonomy" id="9796"/>
    <lineage>
        <taxon>Eukaryota</taxon>
        <taxon>Metazoa</taxon>
        <taxon>Chordata</taxon>
        <taxon>Craniata</taxon>
        <taxon>Vertebrata</taxon>
        <taxon>Euteleostomi</taxon>
        <taxon>Mammalia</taxon>
        <taxon>Eutheria</taxon>
        <taxon>Laurasiatheria</taxon>
        <taxon>Perissodactyla</taxon>
        <taxon>Equidae</taxon>
        <taxon>Equus</taxon>
    </lineage>
</organism>
<dbReference type="GO" id="GO:0009966">
    <property type="term" value="P:regulation of signal transduction"/>
    <property type="evidence" value="ECO:0007669"/>
    <property type="project" value="UniProtKB-ARBA"/>
</dbReference>
<keyword evidence="11" id="KW-0969">Cilium</keyword>
<dbReference type="GO" id="GO:0005923">
    <property type="term" value="C:bicellular tight junction"/>
    <property type="evidence" value="ECO:0007669"/>
    <property type="project" value="UniProtKB-SubCell"/>
</dbReference>
<dbReference type="STRING" id="9796.ENSECAP00000019829"/>
<feature type="coiled-coil region" evidence="18">
    <location>
        <begin position="403"/>
        <end position="458"/>
    </location>
</feature>
<dbReference type="InterPro" id="IPR035892">
    <property type="entry name" value="C2_domain_sf"/>
</dbReference>
<evidence type="ECO:0000256" key="13">
    <source>
        <dbReference type="ARBA" id="ARBA00023273"/>
    </source>
</evidence>
<evidence type="ECO:0000256" key="14">
    <source>
        <dbReference type="ARBA" id="ARBA00058876"/>
    </source>
</evidence>
<feature type="region of interest" description="Disordered" evidence="19">
    <location>
        <begin position="763"/>
        <end position="784"/>
    </location>
</feature>
<dbReference type="AlphaFoldDB" id="F6ZBP4"/>
<feature type="coiled-coil region" evidence="18">
    <location>
        <begin position="327"/>
        <end position="368"/>
    </location>
</feature>
<keyword evidence="22" id="KW-1185">Reference proteome</keyword>
<evidence type="ECO:0000313" key="22">
    <source>
        <dbReference type="Proteomes" id="UP000002281"/>
    </source>
</evidence>
<feature type="domain" description="C2" evidence="20">
    <location>
        <begin position="773"/>
        <end position="897"/>
    </location>
</feature>
<dbReference type="GeneTree" id="ENSGT00520000055620"/>
<evidence type="ECO:0000256" key="19">
    <source>
        <dbReference type="SAM" id="MobiDB-lite"/>
    </source>
</evidence>
<dbReference type="GO" id="GO:0035869">
    <property type="term" value="C:ciliary transition zone"/>
    <property type="evidence" value="ECO:0007669"/>
    <property type="project" value="UniProtKB-ARBA"/>
</dbReference>
<dbReference type="Proteomes" id="UP000002281">
    <property type="component" value="Chromosome 3"/>
</dbReference>
<evidence type="ECO:0000256" key="11">
    <source>
        <dbReference type="ARBA" id="ARBA00023069"/>
    </source>
</evidence>
<proteinExistence type="inferred from homology"/>
<evidence type="ECO:0000256" key="16">
    <source>
        <dbReference type="ARBA" id="ARBA00078503"/>
    </source>
</evidence>
<dbReference type="FunFam" id="2.60.40.150:FF:000073">
    <property type="entry name" value="protein fantom isoform X1"/>
    <property type="match status" value="1"/>
</dbReference>
<dbReference type="InterPro" id="IPR021656">
    <property type="entry name" value="C2-C2_1"/>
</dbReference>
<keyword evidence="13" id="KW-0966">Cell projection</keyword>
<evidence type="ECO:0000256" key="15">
    <source>
        <dbReference type="ARBA" id="ARBA00071893"/>
    </source>
</evidence>
<dbReference type="Ensembl" id="ENSECAT00000023898.4">
    <property type="protein sequence ID" value="ENSECAP00000019829.3"/>
    <property type="gene ID" value="ENSECAG00000022298.4"/>
</dbReference>
<evidence type="ECO:0000259" key="20">
    <source>
        <dbReference type="PROSITE" id="PS50004"/>
    </source>
</evidence>
<dbReference type="Pfam" id="PF11618">
    <property type="entry name" value="C2-C2_1"/>
    <property type="match status" value="1"/>
</dbReference>
<accession>F6ZBP4</accession>
<feature type="coiled-coil region" evidence="18">
    <location>
        <begin position="105"/>
        <end position="139"/>
    </location>
</feature>
<evidence type="ECO:0000256" key="9">
    <source>
        <dbReference type="ARBA" id="ARBA00022949"/>
    </source>
</evidence>
<dbReference type="GO" id="GO:0036064">
    <property type="term" value="C:ciliary basal body"/>
    <property type="evidence" value="ECO:0007669"/>
    <property type="project" value="UniProtKB-ARBA"/>
</dbReference>
<comment type="subcellular location">
    <subcellularLocation>
        <location evidence="4">Cell junction</location>
        <location evidence="4">Tight junction</location>
    </subcellularLocation>
    <subcellularLocation>
        <location evidence="3">Cytoplasm</location>
        <location evidence="3">Cytoskeleton</location>
        <location evidence="3">Cilium axoneme</location>
    </subcellularLocation>
    <subcellularLocation>
        <location evidence="1">Cytoplasm</location>
        <location evidence="1">Cytoskeleton</location>
        <location evidence="1">Cilium basal body</location>
    </subcellularLocation>
    <subcellularLocation>
        <location evidence="2">Cytoplasm</location>
        <location evidence="2">Cytoskeleton</location>
        <location evidence="2">Microtubule organizing center</location>
        <location evidence="2">Centrosome</location>
    </subcellularLocation>
</comment>
<dbReference type="GO" id="GO:0005813">
    <property type="term" value="C:centrosome"/>
    <property type="evidence" value="ECO:0007669"/>
    <property type="project" value="UniProtKB-SubCell"/>
</dbReference>
<evidence type="ECO:0000256" key="8">
    <source>
        <dbReference type="ARBA" id="ARBA00022737"/>
    </source>
</evidence>
<evidence type="ECO:0000256" key="10">
    <source>
        <dbReference type="ARBA" id="ARBA00023054"/>
    </source>
</evidence>
<dbReference type="InterPro" id="IPR031139">
    <property type="entry name" value="RPGRIP1_fam"/>
</dbReference>
<dbReference type="Pfam" id="PF00168">
    <property type="entry name" value="C2"/>
    <property type="match status" value="1"/>
</dbReference>
<keyword evidence="8" id="KW-0677">Repeat</keyword>
<dbReference type="SUPFAM" id="SSF49562">
    <property type="entry name" value="C2 domain (Calcium/lipid-binding domain, CaLB)"/>
    <property type="match status" value="2"/>
</dbReference>
<evidence type="ECO:0000313" key="23">
    <source>
        <dbReference type="VGNC" id="VGNC:22518"/>
    </source>
</evidence>
<protein>
    <recommendedName>
        <fullName evidence="15">Protein fantom</fullName>
    </recommendedName>
    <alternativeName>
        <fullName evidence="16">Nephrocystin-8</fullName>
    </alternativeName>
    <alternativeName>
        <fullName evidence="17">RPGR-interacting protein 1-like protein</fullName>
    </alternativeName>
</protein>
<keyword evidence="12" id="KW-0206">Cytoskeleton</keyword>
<evidence type="ECO:0000313" key="21">
    <source>
        <dbReference type="Ensembl" id="ENSECAP00000019829.3"/>
    </source>
</evidence>
<dbReference type="Bgee" id="ENSECAG00000022298">
    <property type="expression patterns" value="Expressed in oviduct epithelium and 23 other cell types or tissues"/>
</dbReference>
<dbReference type="SMART" id="SM00239">
    <property type="entry name" value="C2"/>
    <property type="match status" value="2"/>
</dbReference>
<evidence type="ECO:0000256" key="6">
    <source>
        <dbReference type="ARBA" id="ARBA00022427"/>
    </source>
</evidence>
<evidence type="ECO:0000256" key="17">
    <source>
        <dbReference type="ARBA" id="ARBA00082462"/>
    </source>
</evidence>
<dbReference type="InterPro" id="IPR041091">
    <property type="entry name" value="RPGRIP1_C"/>
</dbReference>
<evidence type="ECO:0000256" key="2">
    <source>
        <dbReference type="ARBA" id="ARBA00004300"/>
    </source>
</evidence>
<dbReference type="PANTHER" id="PTHR14240">
    <property type="entry name" value="RETINITIS PIGMENTOSA GTPASE REGULATOR-INTERACTING PROTEIN"/>
    <property type="match status" value="1"/>
</dbReference>
<name>F6ZBP4_HORSE</name>
<dbReference type="FunFam" id="2.60.40.150:FF:000196">
    <property type="entry name" value="Protein fantom"/>
    <property type="match status" value="1"/>
</dbReference>
<evidence type="ECO:0000256" key="5">
    <source>
        <dbReference type="ARBA" id="ARBA00006042"/>
    </source>
</evidence>
<reference evidence="21" key="2">
    <citation type="submission" date="2025-08" db="UniProtKB">
        <authorList>
            <consortium name="Ensembl"/>
        </authorList>
    </citation>
    <scope>IDENTIFICATION</scope>
    <source>
        <strain evidence="21">Thoroughbred</strain>
    </source>
</reference>
<dbReference type="FunFam" id="2.60.40.150:FF:000075">
    <property type="entry name" value="protein fantom isoform X1"/>
    <property type="match status" value="1"/>
</dbReference>
<dbReference type="InterPro" id="IPR000008">
    <property type="entry name" value="C2_dom"/>
</dbReference>
<feature type="compositionally biased region" description="Acidic residues" evidence="19">
    <location>
        <begin position="1033"/>
        <end position="1058"/>
    </location>
</feature>
<evidence type="ECO:0000256" key="12">
    <source>
        <dbReference type="ARBA" id="ARBA00023212"/>
    </source>
</evidence>
<dbReference type="VGNC" id="VGNC:22518">
    <property type="gene designation" value="RPGRIP1L"/>
</dbReference>
<reference evidence="21 22" key="1">
    <citation type="journal article" date="2009" name="Science">
        <title>Genome sequence, comparative analysis, and population genetics of the domestic horse.</title>
        <authorList>
            <consortium name="Broad Institute Genome Sequencing Platform"/>
            <consortium name="Broad Institute Whole Genome Assembly Team"/>
            <person name="Wade C.M."/>
            <person name="Giulotto E."/>
            <person name="Sigurdsson S."/>
            <person name="Zoli M."/>
            <person name="Gnerre S."/>
            <person name="Imsland F."/>
            <person name="Lear T.L."/>
            <person name="Adelson D.L."/>
            <person name="Bailey E."/>
            <person name="Bellone R.R."/>
            <person name="Bloecker H."/>
            <person name="Distl O."/>
            <person name="Edgar R.C."/>
            <person name="Garber M."/>
            <person name="Leeb T."/>
            <person name="Mauceli E."/>
            <person name="MacLeod J.N."/>
            <person name="Penedo M.C.T."/>
            <person name="Raison J.M."/>
            <person name="Sharpe T."/>
            <person name="Vogel J."/>
            <person name="Andersson L."/>
            <person name="Antczak D.F."/>
            <person name="Biagi T."/>
            <person name="Binns M.M."/>
            <person name="Chowdhary B.P."/>
            <person name="Coleman S.J."/>
            <person name="Della Valle G."/>
            <person name="Fryc S."/>
            <person name="Guerin G."/>
            <person name="Hasegawa T."/>
            <person name="Hill E.W."/>
            <person name="Jurka J."/>
            <person name="Kiialainen A."/>
            <person name="Lindgren G."/>
            <person name="Liu J."/>
            <person name="Magnani E."/>
            <person name="Mickelson J.R."/>
            <person name="Murray J."/>
            <person name="Nergadze S.G."/>
            <person name="Onofrio R."/>
            <person name="Pedroni S."/>
            <person name="Piras M.F."/>
            <person name="Raudsepp T."/>
            <person name="Rocchi M."/>
            <person name="Roeed K.H."/>
            <person name="Ryder O.A."/>
            <person name="Searle S."/>
            <person name="Skow L."/>
            <person name="Swinburne J.E."/>
            <person name="Syvaenen A.C."/>
            <person name="Tozaki T."/>
            <person name="Valberg S.J."/>
            <person name="Vaudin M."/>
            <person name="White J.R."/>
            <person name="Zody M.C."/>
            <person name="Lander E.S."/>
            <person name="Lindblad-Toh K."/>
        </authorList>
    </citation>
    <scope>NUCLEOTIDE SEQUENCE [LARGE SCALE GENOMIC DNA]</scope>
    <source>
        <strain evidence="21 22">Thoroughbred</strain>
    </source>
</reference>
<keyword evidence="9" id="KW-0965">Cell junction</keyword>
<evidence type="ECO:0000256" key="1">
    <source>
        <dbReference type="ARBA" id="ARBA00004120"/>
    </source>
</evidence>
<evidence type="ECO:0000256" key="7">
    <source>
        <dbReference type="ARBA" id="ARBA00022490"/>
    </source>
</evidence>
<feature type="coiled-coil region" evidence="18">
    <location>
        <begin position="488"/>
        <end position="550"/>
    </location>
</feature>
<gene>
    <name evidence="21 23" type="primary">RPGRIP1L</name>
</gene>
<comment type="similarity">
    <text evidence="5">Belongs to the RPGRIP1 family.</text>
</comment>
<comment type="function">
    <text evidence="14">Negatively regulates signaling through the G-protein coupled thromboxane A2 receptor (TBXA2R). May be involved in mechanisms like programmed cell death, craniofacial development, patterning of the limbs, and formation of the left-right axis. Involved in the organization of apical junctions; the function is proposed to implicate a NPHP1-4-8 module. Does not seem to be strictly required for ciliogenesis. Involved in establishment of planar cell polarity such as in cochlear sensory epithelium and is proposed to implicate stabilization of disheveled proteins. Involved in regulation of proteasomal activity at the primary cilium probably implicating association with PSDM2.</text>
</comment>
<dbReference type="CDD" id="cd00030">
    <property type="entry name" value="C2"/>
    <property type="match status" value="1"/>
</dbReference>
<feature type="domain" description="C2" evidence="20">
    <location>
        <begin position="577"/>
        <end position="713"/>
    </location>
</feature>